<dbReference type="Proteomes" id="UP000020077">
    <property type="component" value="Unassembled WGS sequence"/>
</dbReference>
<organism evidence="1 2">
    <name type="scientific">Candidatus Accumulibacter phosphatis</name>
    <dbReference type="NCBI Taxonomy" id="327160"/>
    <lineage>
        <taxon>Bacteria</taxon>
        <taxon>Pseudomonadati</taxon>
        <taxon>Pseudomonadota</taxon>
        <taxon>Betaproteobacteria</taxon>
        <taxon>Candidatus Accumulibacter</taxon>
    </lineage>
</organism>
<dbReference type="AlphaFoldDB" id="A0A080LU71"/>
<evidence type="ECO:0000313" key="2">
    <source>
        <dbReference type="Proteomes" id="UP000020077"/>
    </source>
</evidence>
<protein>
    <submittedName>
        <fullName evidence="1">Uncharacterized protein</fullName>
    </submittedName>
</protein>
<reference evidence="1 2" key="1">
    <citation type="submission" date="2014-02" db="EMBL/GenBank/DDBJ databases">
        <title>Expanding our view of genomic diversity in Candidatus Accumulibacter clades.</title>
        <authorList>
            <person name="Skennerton C.T."/>
            <person name="Barr J.J."/>
            <person name="Slater F.R."/>
            <person name="Bond P.L."/>
            <person name="Tyson G.W."/>
        </authorList>
    </citation>
    <scope>NUCLEOTIDE SEQUENCE [LARGE SCALE GENOMIC DNA]</scope>
    <source>
        <strain evidence="2">BA-91</strain>
    </source>
</reference>
<evidence type="ECO:0000313" key="1">
    <source>
        <dbReference type="EMBL" id="KFB72043.1"/>
    </source>
</evidence>
<dbReference type="EMBL" id="JDVG02000448">
    <property type="protein sequence ID" value="KFB72043.1"/>
    <property type="molecule type" value="Genomic_DNA"/>
</dbReference>
<proteinExistence type="predicted"/>
<comment type="caution">
    <text evidence="1">The sequence shown here is derived from an EMBL/GenBank/DDBJ whole genome shotgun (WGS) entry which is preliminary data.</text>
</comment>
<sequence>MVNTLPPSEIWIFGQTRVHCRCQDGTHLFNNEPFRRNALQRFGDEMQMTIARVRSLASATLALRMASTIGMKYASDLPEPVPVVRT</sequence>
<accession>A0A080LU71</accession>
<gene>
    <name evidence="1" type="ORF">AW09_002768</name>
</gene>
<name>A0A080LU71_9PROT</name>